<evidence type="ECO:0000256" key="1">
    <source>
        <dbReference type="SAM" id="Phobius"/>
    </source>
</evidence>
<evidence type="ECO:0000313" key="2">
    <source>
        <dbReference type="EMBL" id="OKX81003.1"/>
    </source>
</evidence>
<proteinExistence type="predicted"/>
<dbReference type="RefSeq" id="WP_006287207.1">
    <property type="nucleotide sequence ID" value="NZ_JAAOYN010000001.1"/>
</dbReference>
<name>A0AB36IF18_CORGT</name>
<dbReference type="PANTHER" id="PTHR14136:SF17">
    <property type="entry name" value="BTB_POZ DOMAIN-CONTAINING PROTEIN KCTD9"/>
    <property type="match status" value="1"/>
</dbReference>
<dbReference type="SUPFAM" id="SSF141571">
    <property type="entry name" value="Pentapeptide repeat-like"/>
    <property type="match status" value="2"/>
</dbReference>
<evidence type="ECO:0000313" key="3">
    <source>
        <dbReference type="Proteomes" id="UP000186091"/>
    </source>
</evidence>
<keyword evidence="1" id="KW-0472">Membrane</keyword>
<dbReference type="Proteomes" id="UP000186091">
    <property type="component" value="Unassembled WGS sequence"/>
</dbReference>
<dbReference type="EMBL" id="LOQT01000019">
    <property type="protein sequence ID" value="OKX81003.1"/>
    <property type="molecule type" value="Genomic_DNA"/>
</dbReference>
<keyword evidence="1" id="KW-0812">Transmembrane</keyword>
<comment type="caution">
    <text evidence="2">The sequence shown here is derived from an EMBL/GenBank/DDBJ whole genome shotgun (WGS) entry which is preliminary data.</text>
</comment>
<gene>
    <name evidence="2" type="ORF">AUP69_09115</name>
</gene>
<accession>A0AB36IF18</accession>
<organism evidence="2 3">
    <name type="scientific">Corynebacterium glutamicum</name>
    <name type="common">Brevibacterium saccharolyticum</name>
    <dbReference type="NCBI Taxonomy" id="1718"/>
    <lineage>
        <taxon>Bacteria</taxon>
        <taxon>Bacillati</taxon>
        <taxon>Actinomycetota</taxon>
        <taxon>Actinomycetes</taxon>
        <taxon>Mycobacteriales</taxon>
        <taxon>Corynebacteriaceae</taxon>
        <taxon>Corynebacterium</taxon>
    </lineage>
</organism>
<dbReference type="InterPro" id="IPR051082">
    <property type="entry name" value="Pentapeptide-BTB/POZ_domain"/>
</dbReference>
<reference evidence="2 3" key="1">
    <citation type="submission" date="2015-12" db="EMBL/GenBank/DDBJ databases">
        <title>Genome sequence of Corynebacterium AS 1.542.</title>
        <authorList>
            <person name="Yang J."/>
            <person name="Yang S."/>
        </authorList>
    </citation>
    <scope>NUCLEOTIDE SEQUENCE [LARGE SCALE GENOMIC DNA]</scope>
    <source>
        <strain evidence="2 3">AS 1.542</strain>
    </source>
</reference>
<dbReference type="PANTHER" id="PTHR14136">
    <property type="entry name" value="BTB_POZ DOMAIN-CONTAINING PROTEIN KCTD9"/>
    <property type="match status" value="1"/>
</dbReference>
<keyword evidence="1" id="KW-1133">Transmembrane helix</keyword>
<feature type="transmembrane region" description="Helical" evidence="1">
    <location>
        <begin position="26"/>
        <end position="45"/>
    </location>
</feature>
<protein>
    <submittedName>
        <fullName evidence="2">Low-complexity protein</fullName>
    </submittedName>
</protein>
<dbReference type="Pfam" id="PF00805">
    <property type="entry name" value="Pentapeptide"/>
    <property type="match status" value="5"/>
</dbReference>
<dbReference type="AlphaFoldDB" id="A0AB36IF18"/>
<dbReference type="InterPro" id="IPR001646">
    <property type="entry name" value="5peptide_repeat"/>
</dbReference>
<feature type="transmembrane region" description="Helical" evidence="1">
    <location>
        <begin position="57"/>
        <end position="77"/>
    </location>
</feature>
<sequence length="502" mass="55496">MNKPNHFEHSPSNKDESKNWKWFREFIATLGVIAIVVIGVSWALVRWAHIPLADLLGGSFFTAFAAVLAAAVIHYRWMQDRAYQEKSEQDRLDIEQRRHREQERGKRQEKMGERVAQAVSHLGEGRSYMQVAGLIELAGVVDDWWSLGREMEVDSKTTEAEEIRKLVKRRRQELIDLIFKYTLHLNDQPESVSAASTEKQRAEMVQNVRSQLLRDHLSSTSDQSNSNEQQPGLYEEYWRHFNLSDAYLSGSDLRNTCLKNTKLSGADLRSANLEGADLRGAHLENVDLRGSNLDTTNLEGAFLGRADLRGAHLENVDLRGSNLDTTNLEGAFLGGANLRGANLRGASLGRANLRDANLEDADLLGANLEGADLLGANLEGADLLDVNLKGAGLLGANLKGADLWGADLRDAKMRSAKMRSANLLDANLEGANLEGANLEGADLLDANLKGADLLDVNLKGAHLKGAHLEKFYDGKPIYNDTTVFPDNYDADQAGFVHDFALE</sequence>
<dbReference type="Gene3D" id="2.160.20.80">
    <property type="entry name" value="E3 ubiquitin-protein ligase SopA"/>
    <property type="match status" value="2"/>
</dbReference>